<dbReference type="OrthoDB" id="165368at2"/>
<sequence>MNQYSQFTKFMTKDNQGDVLVNLLLQASEEMERHQPCQIYLINTAKKEENIVYVYEVWSSKEAHEESLTLEVFQNLIKRAKPIIVNIEVVSTFEFVAGKGV</sequence>
<proteinExistence type="predicted"/>
<dbReference type="GO" id="GO:0004497">
    <property type="term" value="F:monooxygenase activity"/>
    <property type="evidence" value="ECO:0007669"/>
    <property type="project" value="UniProtKB-KW"/>
</dbReference>
<name>A0A248TFP9_9BACI</name>
<reference evidence="1 2" key="1">
    <citation type="submission" date="2017-08" db="EMBL/GenBank/DDBJ databases">
        <title>Complete Genome Sequence of Bacillus kochii Oregon-R-modENCODE STRAIN BDGP4, isolated from Drosophila melanogaster gut.</title>
        <authorList>
            <person name="Wan K.H."/>
            <person name="Yu C."/>
            <person name="Park S."/>
            <person name="Hammonds A.S."/>
            <person name="Booth B.W."/>
            <person name="Celniker S.E."/>
        </authorList>
    </citation>
    <scope>NUCLEOTIDE SEQUENCE [LARGE SCALE GENOMIC DNA]</scope>
    <source>
        <strain evidence="1 2">BDGP4</strain>
    </source>
</reference>
<dbReference type="RefSeq" id="WP_095370505.1">
    <property type="nucleotide sequence ID" value="NZ_CP022983.1"/>
</dbReference>
<organism evidence="1 2">
    <name type="scientific">Cytobacillus kochii</name>
    <dbReference type="NCBI Taxonomy" id="859143"/>
    <lineage>
        <taxon>Bacteria</taxon>
        <taxon>Bacillati</taxon>
        <taxon>Bacillota</taxon>
        <taxon>Bacilli</taxon>
        <taxon>Bacillales</taxon>
        <taxon>Bacillaceae</taxon>
        <taxon>Cytobacillus</taxon>
    </lineage>
</organism>
<keyword evidence="1" id="KW-0503">Monooxygenase</keyword>
<protein>
    <submittedName>
        <fullName evidence="1">Antibiotic biosynthesis monooxygenase</fullName>
    </submittedName>
</protein>
<keyword evidence="1" id="KW-0560">Oxidoreductase</keyword>
<dbReference type="KEGG" id="bko:CKF48_06070"/>
<dbReference type="Proteomes" id="UP000215137">
    <property type="component" value="Chromosome"/>
</dbReference>
<dbReference type="Gene3D" id="3.30.70.100">
    <property type="match status" value="1"/>
</dbReference>
<evidence type="ECO:0000313" key="2">
    <source>
        <dbReference type="Proteomes" id="UP000215137"/>
    </source>
</evidence>
<dbReference type="InterPro" id="IPR011008">
    <property type="entry name" value="Dimeric_a/b-barrel"/>
</dbReference>
<keyword evidence="2" id="KW-1185">Reference proteome</keyword>
<dbReference type="EMBL" id="CP022983">
    <property type="protein sequence ID" value="ASV66930.1"/>
    <property type="molecule type" value="Genomic_DNA"/>
</dbReference>
<evidence type="ECO:0000313" key="1">
    <source>
        <dbReference type="EMBL" id="ASV66930.1"/>
    </source>
</evidence>
<gene>
    <name evidence="1" type="ORF">CKF48_06070</name>
</gene>
<dbReference type="SUPFAM" id="SSF54909">
    <property type="entry name" value="Dimeric alpha+beta barrel"/>
    <property type="match status" value="1"/>
</dbReference>
<accession>A0A248TFP9</accession>
<dbReference type="AlphaFoldDB" id="A0A248TFP9"/>